<dbReference type="PANTHER" id="PTHR33572:SF18">
    <property type="entry name" value="SPORE DEVELOPMENT REGULATOR VOSA"/>
    <property type="match status" value="1"/>
</dbReference>
<protein>
    <recommendedName>
        <fullName evidence="7">Velvet domain-containing protein</fullName>
    </recommendedName>
</protein>
<name>A0A0M8PBY8_9EURO</name>
<evidence type="ECO:0000256" key="3">
    <source>
        <dbReference type="ARBA" id="ARBA00023015"/>
    </source>
</evidence>
<evidence type="ECO:0000256" key="4">
    <source>
        <dbReference type="ARBA" id="ARBA00023163"/>
    </source>
</evidence>
<evidence type="ECO:0000256" key="6">
    <source>
        <dbReference type="SAM" id="MobiDB-lite"/>
    </source>
</evidence>
<dbReference type="InterPro" id="IPR038491">
    <property type="entry name" value="Velvet_dom_sf"/>
</dbReference>
<comment type="caution">
    <text evidence="8">The sequence shown here is derived from an EMBL/GenBank/DDBJ whole genome shotgun (WGS) entry which is preliminary data.</text>
</comment>
<dbReference type="PANTHER" id="PTHR33572">
    <property type="entry name" value="SPORE DEVELOPMENT REGULATOR VOSA"/>
    <property type="match status" value="1"/>
</dbReference>
<accession>A0A0M8PBY8</accession>
<feature type="compositionally biased region" description="Low complexity" evidence="6">
    <location>
        <begin position="303"/>
        <end position="313"/>
    </location>
</feature>
<dbReference type="GO" id="GO:0005634">
    <property type="term" value="C:nucleus"/>
    <property type="evidence" value="ECO:0007669"/>
    <property type="project" value="UniProtKB-SubCell"/>
</dbReference>
<evidence type="ECO:0000256" key="2">
    <source>
        <dbReference type="ARBA" id="ARBA00022969"/>
    </source>
</evidence>
<keyword evidence="9" id="KW-1185">Reference proteome</keyword>
<sequence length="534" mass="59232">MVESPEETRKEKKKKSLPHYSCHTPLRRHHHLYLVSVFPRIDPSYLVGSLSLKKQPQIWAGSLHLSLRLSVTLRLDECDILRRLSLARSSGGIPLTMLNNTSSDFDLIIRQQPNRARVAGGKEKERKPIDPPPIVQLRVREEGTYLAQHYLQSPYYFMCCSLYDATEERPVPVAPSTALAGTLVSSLHRLKDVDNSDGGFFVFGDLSVKIEGEFRLKFTLFEMRKDRVSYLKTVISERFTVSPPKSFPGMMESTHLSRSFADQGVKLRIRKEPRTMLKRTTRPDEFHQPVPTRSPERQAVQIPPSSSYGGYPPAARDYGYYGQQPPVKRHRTSVDYGRQQGIYDVDGRMARQMDPYSQPTAAIYAGQPATYQTPAAMQTYSTGQVVPDYTAMYPGMQGSAGMQASTGMQGSAPMSQIPDPTGQSRSTQQQQAAVGQMMAMNQPGTPTPDSTGAMIAQGYARSGYPPSSAILPPLQRNRDYPQGTNGSARGYFDQTPQANTPILPSQMVNEGDRFGSVAGPATFDHPDSSNGTPQ</sequence>
<dbReference type="Pfam" id="PF11754">
    <property type="entry name" value="Velvet"/>
    <property type="match status" value="2"/>
</dbReference>
<feature type="region of interest" description="Disordered" evidence="6">
    <location>
        <begin position="1"/>
        <end position="21"/>
    </location>
</feature>
<evidence type="ECO:0000313" key="8">
    <source>
        <dbReference type="EMBL" id="KOS45484.1"/>
    </source>
</evidence>
<dbReference type="PROSITE" id="PS51821">
    <property type="entry name" value="VELVET"/>
    <property type="match status" value="1"/>
</dbReference>
<feature type="domain" description="Velvet" evidence="7">
    <location>
        <begin position="99"/>
        <end position="270"/>
    </location>
</feature>
<keyword evidence="5" id="KW-0539">Nucleus</keyword>
<reference evidence="8 9" key="1">
    <citation type="submission" date="2015-08" db="EMBL/GenBank/DDBJ databases">
        <title>Genome sequencing of Penicillium nordicum.</title>
        <authorList>
            <person name="Nguyen H.D."/>
            <person name="Seifert K.A."/>
        </authorList>
    </citation>
    <scope>NUCLEOTIDE SEQUENCE [LARGE SCALE GENOMIC DNA]</scope>
    <source>
        <strain evidence="8 9">DAOMC 185683</strain>
    </source>
</reference>
<keyword evidence="3" id="KW-0805">Transcription regulation</keyword>
<gene>
    <name evidence="8" type="ORF">ACN38_g3624</name>
</gene>
<dbReference type="InterPro" id="IPR021740">
    <property type="entry name" value="Velvet"/>
</dbReference>
<feature type="region of interest" description="Disordered" evidence="6">
    <location>
        <begin position="401"/>
        <end position="434"/>
    </location>
</feature>
<dbReference type="GO" id="GO:0030435">
    <property type="term" value="P:sporulation resulting in formation of a cellular spore"/>
    <property type="evidence" value="ECO:0007669"/>
    <property type="project" value="UniProtKB-KW"/>
</dbReference>
<comment type="subcellular location">
    <subcellularLocation>
        <location evidence="1">Nucleus</location>
    </subcellularLocation>
</comment>
<dbReference type="Proteomes" id="UP000037696">
    <property type="component" value="Unassembled WGS sequence"/>
</dbReference>
<feature type="region of interest" description="Disordered" evidence="6">
    <location>
        <begin position="466"/>
        <end position="534"/>
    </location>
</feature>
<evidence type="ECO:0000259" key="7">
    <source>
        <dbReference type="PROSITE" id="PS51821"/>
    </source>
</evidence>
<evidence type="ECO:0000256" key="1">
    <source>
        <dbReference type="ARBA" id="ARBA00004123"/>
    </source>
</evidence>
<dbReference type="InterPro" id="IPR037525">
    <property type="entry name" value="Velvet_dom"/>
</dbReference>
<dbReference type="AlphaFoldDB" id="A0A0M8PBY8"/>
<dbReference type="Gene3D" id="2.60.40.3960">
    <property type="entry name" value="Velvet domain"/>
    <property type="match status" value="1"/>
</dbReference>
<organism evidence="8 9">
    <name type="scientific">Penicillium nordicum</name>
    <dbReference type="NCBI Taxonomy" id="229535"/>
    <lineage>
        <taxon>Eukaryota</taxon>
        <taxon>Fungi</taxon>
        <taxon>Dikarya</taxon>
        <taxon>Ascomycota</taxon>
        <taxon>Pezizomycotina</taxon>
        <taxon>Eurotiomycetes</taxon>
        <taxon>Eurotiomycetidae</taxon>
        <taxon>Eurotiales</taxon>
        <taxon>Aspergillaceae</taxon>
        <taxon>Penicillium</taxon>
    </lineage>
</organism>
<feature type="compositionally biased region" description="Polar residues" evidence="6">
    <location>
        <begin position="401"/>
        <end position="414"/>
    </location>
</feature>
<keyword evidence="4" id="KW-0804">Transcription</keyword>
<feature type="region of interest" description="Disordered" evidence="6">
    <location>
        <begin position="284"/>
        <end position="315"/>
    </location>
</feature>
<feature type="compositionally biased region" description="Basic and acidic residues" evidence="6">
    <location>
        <begin position="1"/>
        <end position="10"/>
    </location>
</feature>
<dbReference type="EMBL" id="LHQQ01000043">
    <property type="protein sequence ID" value="KOS45484.1"/>
    <property type="molecule type" value="Genomic_DNA"/>
</dbReference>
<feature type="compositionally biased region" description="Polar residues" evidence="6">
    <location>
        <begin position="494"/>
        <end position="508"/>
    </location>
</feature>
<evidence type="ECO:0000313" key="9">
    <source>
        <dbReference type="Proteomes" id="UP000037696"/>
    </source>
</evidence>
<dbReference type="STRING" id="229535.A0A0M8PBY8"/>
<evidence type="ECO:0000256" key="5">
    <source>
        <dbReference type="ARBA" id="ARBA00023242"/>
    </source>
</evidence>
<dbReference type="OrthoDB" id="5599552at2759"/>
<proteinExistence type="predicted"/>
<keyword evidence="2" id="KW-0749">Sporulation</keyword>